<feature type="region of interest" description="Disordered" evidence="1">
    <location>
        <begin position="60"/>
        <end position="86"/>
    </location>
</feature>
<reference evidence="3 4" key="1">
    <citation type="submission" date="2019-04" db="EMBL/GenBank/DDBJ databases">
        <title>Fungal friends and foes A comparative genomics study of 23 Aspergillus species from section Flavi.</title>
        <authorList>
            <consortium name="DOE Joint Genome Institute"/>
            <person name="Kjaerbolling I."/>
            <person name="Vesth T.C."/>
            <person name="Frisvad J.C."/>
            <person name="Nybo J.L."/>
            <person name="Theobald S."/>
            <person name="Kildgaard S."/>
            <person name="Petersen T.I."/>
            <person name="Kuo A."/>
            <person name="Sato A."/>
            <person name="Lyhne E.K."/>
            <person name="Kogle M.E."/>
            <person name="Wiebenga A."/>
            <person name="Kun R.S."/>
            <person name="Lubbers R.J."/>
            <person name="Makela M.R."/>
            <person name="Barry K."/>
            <person name="Chovatia M."/>
            <person name="Clum A."/>
            <person name="Daum C."/>
            <person name="Haridas S."/>
            <person name="He G."/>
            <person name="LaButti K."/>
            <person name="Lipzen A."/>
            <person name="Mondo S."/>
            <person name="Pangilinan J."/>
            <person name="Riley R."/>
            <person name="Salamov A."/>
            <person name="Simmons B.A."/>
            <person name="Magnuson J.K."/>
            <person name="Henrissat B."/>
            <person name="Mortensen U.H."/>
            <person name="Larsen T.O."/>
            <person name="De vries R.P."/>
            <person name="Grigoriev I.V."/>
            <person name="Machida M."/>
            <person name="Baker S.E."/>
            <person name="Andersen M.R."/>
        </authorList>
    </citation>
    <scope>NUCLEOTIDE SEQUENCE [LARGE SCALE GENOMIC DNA]</scope>
    <source>
        <strain evidence="3 4">CBS 117618</strain>
    </source>
</reference>
<dbReference type="Proteomes" id="UP000326532">
    <property type="component" value="Unassembled WGS sequence"/>
</dbReference>
<keyword evidence="2" id="KW-1133">Transmembrane helix</keyword>
<name>A0A5N6DXY5_ASPPA</name>
<keyword evidence="2" id="KW-0812">Transmembrane</keyword>
<keyword evidence="4" id="KW-1185">Reference proteome</keyword>
<dbReference type="AlphaFoldDB" id="A0A5N6DXY5"/>
<evidence type="ECO:0000313" key="3">
    <source>
        <dbReference type="EMBL" id="KAB8209969.1"/>
    </source>
</evidence>
<proteinExistence type="predicted"/>
<organism evidence="3 4">
    <name type="scientific">Aspergillus parasiticus</name>
    <dbReference type="NCBI Taxonomy" id="5067"/>
    <lineage>
        <taxon>Eukaryota</taxon>
        <taxon>Fungi</taxon>
        <taxon>Dikarya</taxon>
        <taxon>Ascomycota</taxon>
        <taxon>Pezizomycotina</taxon>
        <taxon>Eurotiomycetes</taxon>
        <taxon>Eurotiomycetidae</taxon>
        <taxon>Eurotiales</taxon>
        <taxon>Aspergillaceae</taxon>
        <taxon>Aspergillus</taxon>
        <taxon>Aspergillus subgen. Circumdati</taxon>
    </lineage>
</organism>
<feature type="compositionally biased region" description="Basic and acidic residues" evidence="1">
    <location>
        <begin position="72"/>
        <end position="86"/>
    </location>
</feature>
<accession>A0A5N6DXY5</accession>
<feature type="transmembrane region" description="Helical" evidence="2">
    <location>
        <begin position="21"/>
        <end position="38"/>
    </location>
</feature>
<dbReference type="VEuPathDB" id="FungiDB:BDV34DRAFT_187649"/>
<evidence type="ECO:0000313" key="4">
    <source>
        <dbReference type="Proteomes" id="UP000326532"/>
    </source>
</evidence>
<evidence type="ECO:0000256" key="1">
    <source>
        <dbReference type="SAM" id="MobiDB-lite"/>
    </source>
</evidence>
<protein>
    <submittedName>
        <fullName evidence="3">Uncharacterized protein</fullName>
    </submittedName>
</protein>
<gene>
    <name evidence="3" type="ORF">BDV34DRAFT_187649</name>
</gene>
<evidence type="ECO:0000256" key="2">
    <source>
        <dbReference type="SAM" id="Phobius"/>
    </source>
</evidence>
<dbReference type="EMBL" id="ML734944">
    <property type="protein sequence ID" value="KAB8209969.1"/>
    <property type="molecule type" value="Genomic_DNA"/>
</dbReference>
<sequence>MYCYVYILSTHLPHTWKHKKLPLSLFLGNFFFSLLPLIECRITEYKPRVNFKCGVPETSAAEARTDPTGIYRETRAQERESQKSLE</sequence>
<keyword evidence="2" id="KW-0472">Membrane</keyword>